<dbReference type="GeneTree" id="ENSGT00940000160347"/>
<protein>
    <recommendedName>
        <fullName evidence="2">ARF7 effector protein C-terminal domain-containing protein</fullName>
    </recommendedName>
</protein>
<feature type="compositionally biased region" description="Polar residues" evidence="1">
    <location>
        <begin position="7"/>
        <end position="22"/>
    </location>
</feature>
<dbReference type="Proteomes" id="UP000694544">
    <property type="component" value="Unplaced"/>
</dbReference>
<reference evidence="3" key="2">
    <citation type="submission" date="2025-09" db="UniProtKB">
        <authorList>
            <consortium name="Ensembl"/>
        </authorList>
    </citation>
    <scope>IDENTIFICATION</scope>
</reference>
<dbReference type="Ensembl" id="ENSMMST00000022070.1">
    <property type="protein sequence ID" value="ENSMMSP00000019997.1"/>
    <property type="gene ID" value="ENSMMSG00000015071.1"/>
</dbReference>
<organism evidence="3 4">
    <name type="scientific">Moschus moschiferus</name>
    <name type="common">Siberian musk deer</name>
    <name type="synonym">Moschus sibiricus</name>
    <dbReference type="NCBI Taxonomy" id="68415"/>
    <lineage>
        <taxon>Eukaryota</taxon>
        <taxon>Metazoa</taxon>
        <taxon>Chordata</taxon>
        <taxon>Craniata</taxon>
        <taxon>Vertebrata</taxon>
        <taxon>Euteleostomi</taxon>
        <taxon>Mammalia</taxon>
        <taxon>Eutheria</taxon>
        <taxon>Laurasiatheria</taxon>
        <taxon>Artiodactyla</taxon>
        <taxon>Ruminantia</taxon>
        <taxon>Pecora</taxon>
        <taxon>Moschidae</taxon>
        <taxon>Moschus</taxon>
    </lineage>
</organism>
<proteinExistence type="predicted"/>
<dbReference type="InterPro" id="IPR029264">
    <property type="entry name" value="ARF7EP_C"/>
</dbReference>
<accession>A0A8C6DR32</accession>
<feature type="region of interest" description="Disordered" evidence="1">
    <location>
        <begin position="1"/>
        <end position="32"/>
    </location>
</feature>
<evidence type="ECO:0000256" key="1">
    <source>
        <dbReference type="SAM" id="MobiDB-lite"/>
    </source>
</evidence>
<name>A0A8C6DR32_MOSMO</name>
<dbReference type="AlphaFoldDB" id="A0A8C6DR32"/>
<dbReference type="PANTHER" id="PTHR46536:SF2">
    <property type="entry name" value="ADP RIBOSYLATION FACTOR LIKE GTPASE 14 EFFECTOR PROTEIN LIKE"/>
    <property type="match status" value="1"/>
</dbReference>
<feature type="domain" description="ARF7 effector protein C-terminal" evidence="2">
    <location>
        <begin position="36"/>
        <end position="134"/>
    </location>
</feature>
<sequence>MSEQAEKSSSVQETPARQSSPEKPSPMEEKKRKWLERQLKMLTFQNPGPQIANFNPKIREIQKKEPKKYEFVSVKREGKKYDERGRLIVNDADLCDCLDEDCLGCFYPCPKCNSTKCGPTCRCNRRWTYTTIVDETREVLSPMATWPNI</sequence>
<dbReference type="Pfam" id="PF14949">
    <property type="entry name" value="ARF7EP_C"/>
    <property type="match status" value="1"/>
</dbReference>
<keyword evidence="4" id="KW-1185">Reference proteome</keyword>
<evidence type="ECO:0000259" key="2">
    <source>
        <dbReference type="Pfam" id="PF14949"/>
    </source>
</evidence>
<evidence type="ECO:0000313" key="4">
    <source>
        <dbReference type="Proteomes" id="UP000694544"/>
    </source>
</evidence>
<evidence type="ECO:0000313" key="3">
    <source>
        <dbReference type="Ensembl" id="ENSMMSP00000019997.1"/>
    </source>
</evidence>
<dbReference type="PANTHER" id="PTHR46536">
    <property type="entry name" value="ARL14 EFFECTOR PROTEIN"/>
    <property type="match status" value="1"/>
</dbReference>
<reference evidence="3" key="1">
    <citation type="submission" date="2025-08" db="UniProtKB">
        <authorList>
            <consortium name="Ensembl"/>
        </authorList>
    </citation>
    <scope>IDENTIFICATION</scope>
</reference>